<evidence type="ECO:0000256" key="1">
    <source>
        <dbReference type="ARBA" id="ARBA00001163"/>
    </source>
</evidence>
<dbReference type="Proteomes" id="UP000004949">
    <property type="component" value="Unassembled WGS sequence"/>
</dbReference>
<dbReference type="SUPFAM" id="SSF158694">
    <property type="entry name" value="UraD-Like"/>
    <property type="match status" value="1"/>
</dbReference>
<dbReference type="AlphaFoldDB" id="G6XK55"/>
<dbReference type="STRING" id="1088869.GMO_17840"/>
<dbReference type="InterPro" id="IPR036778">
    <property type="entry name" value="OHCU_decarboxylase_sf"/>
</dbReference>
<evidence type="ECO:0000313" key="10">
    <source>
        <dbReference type="Proteomes" id="UP000004949"/>
    </source>
</evidence>
<dbReference type="EMBL" id="AGQV01000005">
    <property type="protein sequence ID" value="EHH68017.1"/>
    <property type="molecule type" value="Genomic_DNA"/>
</dbReference>
<dbReference type="EC" id="4.1.1.97" evidence="3"/>
<feature type="domain" description="Oxo-4-hydroxy-4-carboxy-5-ureidoimidazoline decarboxylase" evidence="8">
    <location>
        <begin position="8"/>
        <end position="170"/>
    </location>
</feature>
<dbReference type="GO" id="GO:0000255">
    <property type="term" value="P:allantoin metabolic process"/>
    <property type="evidence" value="ECO:0007669"/>
    <property type="project" value="InterPro"/>
</dbReference>
<keyword evidence="4" id="KW-0659">Purine metabolism</keyword>
<sequence length="175" mass="19131">MMSIADVNALSVEDFIRTFGALYEHSPWVAEAAAQARPFADVDAMLRALSKAVRDAGPTAQKALVRSHPELGHRAGVDPDLTAESTSEQASAGLDRLTPAEYERFRALNDLYHDKFAMPFVICVRRVAAQGRPPKTVIMDEMERRLNGGADAELNEALLQIDAIAGLRLKDLVES</sequence>
<keyword evidence="5" id="KW-0210">Decarboxylase</keyword>
<dbReference type="PATRIC" id="fig|1088869.3.peg.1779"/>
<dbReference type="eggNOG" id="COG3195">
    <property type="taxonomic scope" value="Bacteria"/>
</dbReference>
<dbReference type="Pfam" id="PF09349">
    <property type="entry name" value="OHCU_decarbox"/>
    <property type="match status" value="1"/>
</dbReference>
<evidence type="ECO:0000256" key="7">
    <source>
        <dbReference type="SAM" id="MobiDB-lite"/>
    </source>
</evidence>
<evidence type="ECO:0000259" key="8">
    <source>
        <dbReference type="Pfam" id="PF09349"/>
    </source>
</evidence>
<reference evidence="9 10" key="1">
    <citation type="submission" date="2011-10" db="EMBL/GenBank/DDBJ databases">
        <title>Genome sequence of Gluconobacter morbifer G707, isolated from Drosophila gut.</title>
        <authorList>
            <person name="Lee W.-J."/>
            <person name="Kim E.-K."/>
        </authorList>
    </citation>
    <scope>NUCLEOTIDE SEQUENCE [LARGE SCALE GENOMIC DNA]</scope>
    <source>
        <strain evidence="9 10">G707</strain>
    </source>
</reference>
<gene>
    <name evidence="9" type="ORF">GMO_17840</name>
</gene>
<feature type="compositionally biased region" description="Basic and acidic residues" evidence="7">
    <location>
        <begin position="68"/>
        <end position="77"/>
    </location>
</feature>
<evidence type="ECO:0000256" key="4">
    <source>
        <dbReference type="ARBA" id="ARBA00022631"/>
    </source>
</evidence>
<keyword evidence="10" id="KW-1185">Reference proteome</keyword>
<comment type="pathway">
    <text evidence="2">Purine metabolism; urate degradation; (S)-allantoin from urate: step 3/3.</text>
</comment>
<evidence type="ECO:0000256" key="5">
    <source>
        <dbReference type="ARBA" id="ARBA00022793"/>
    </source>
</evidence>
<dbReference type="PANTHER" id="PTHR43466">
    <property type="entry name" value="2-OXO-4-HYDROXY-4-CARBOXY-5-UREIDOIMIDAZOLINE DECARBOXYLASE-RELATED"/>
    <property type="match status" value="1"/>
</dbReference>
<accession>G6XK55</accession>
<dbReference type="GO" id="GO:0051997">
    <property type="term" value="F:2-oxo-4-hydroxy-4-carboxy-5-ureidoimidazoline decarboxylase activity"/>
    <property type="evidence" value="ECO:0007669"/>
    <property type="project" value="UniProtKB-EC"/>
</dbReference>
<keyword evidence="6" id="KW-0456">Lyase</keyword>
<dbReference type="RefSeq" id="WP_008851931.1">
    <property type="nucleotide sequence ID" value="NZ_AGQV01000005.1"/>
</dbReference>
<dbReference type="InterPro" id="IPR018020">
    <property type="entry name" value="OHCU_decarboxylase"/>
</dbReference>
<organism evidence="9 10">
    <name type="scientific">Gluconobacter morbifer G707</name>
    <dbReference type="NCBI Taxonomy" id="1088869"/>
    <lineage>
        <taxon>Bacteria</taxon>
        <taxon>Pseudomonadati</taxon>
        <taxon>Pseudomonadota</taxon>
        <taxon>Alphaproteobacteria</taxon>
        <taxon>Acetobacterales</taxon>
        <taxon>Acetobacteraceae</taxon>
        <taxon>Gluconobacter</taxon>
    </lineage>
</organism>
<feature type="region of interest" description="Disordered" evidence="7">
    <location>
        <begin position="68"/>
        <end position="93"/>
    </location>
</feature>
<dbReference type="GO" id="GO:0006144">
    <property type="term" value="P:purine nucleobase metabolic process"/>
    <property type="evidence" value="ECO:0007669"/>
    <property type="project" value="UniProtKB-KW"/>
</dbReference>
<protein>
    <recommendedName>
        <fullName evidence="3">2-oxo-4-hydroxy-4-carboxy-5-ureidoimidazoline decarboxylase</fullName>
        <ecNumber evidence="3">4.1.1.97</ecNumber>
    </recommendedName>
</protein>
<dbReference type="GO" id="GO:0019628">
    <property type="term" value="P:urate catabolic process"/>
    <property type="evidence" value="ECO:0007669"/>
    <property type="project" value="UniProtKB-UniPathway"/>
</dbReference>
<dbReference type="PANTHER" id="PTHR43466:SF1">
    <property type="entry name" value="2-OXO-4-HYDROXY-4-CARBOXY-5-UREIDOIMIDAZOLINE DECARBOXYLASE-RELATED"/>
    <property type="match status" value="1"/>
</dbReference>
<comment type="caution">
    <text evidence="9">The sequence shown here is derived from an EMBL/GenBank/DDBJ whole genome shotgun (WGS) entry which is preliminary data.</text>
</comment>
<evidence type="ECO:0000256" key="3">
    <source>
        <dbReference type="ARBA" id="ARBA00012257"/>
    </source>
</evidence>
<dbReference type="UniPathway" id="UPA00394">
    <property type="reaction ID" value="UER00652"/>
</dbReference>
<comment type="catalytic activity">
    <reaction evidence="1">
        <text>5-hydroxy-2-oxo-4-ureido-2,5-dihydro-1H-imidazole-5-carboxylate + H(+) = (S)-allantoin + CO2</text>
        <dbReference type="Rhea" id="RHEA:26301"/>
        <dbReference type="ChEBI" id="CHEBI:15378"/>
        <dbReference type="ChEBI" id="CHEBI:15678"/>
        <dbReference type="ChEBI" id="CHEBI:16526"/>
        <dbReference type="ChEBI" id="CHEBI:58639"/>
        <dbReference type="EC" id="4.1.1.97"/>
    </reaction>
</comment>
<evidence type="ECO:0000256" key="6">
    <source>
        <dbReference type="ARBA" id="ARBA00023239"/>
    </source>
</evidence>
<evidence type="ECO:0000256" key="2">
    <source>
        <dbReference type="ARBA" id="ARBA00004754"/>
    </source>
</evidence>
<name>G6XK55_9PROT</name>
<proteinExistence type="predicted"/>
<dbReference type="InterPro" id="IPR017580">
    <property type="entry name" value="OHCU_decarboxylase-1"/>
</dbReference>
<evidence type="ECO:0000313" key="9">
    <source>
        <dbReference type="EMBL" id="EHH68017.1"/>
    </source>
</evidence>
<dbReference type="NCBIfam" id="TIGR03164">
    <property type="entry name" value="UHCUDC"/>
    <property type="match status" value="1"/>
</dbReference>
<dbReference type="Gene3D" id="1.10.3330.10">
    <property type="entry name" value="Oxo-4-hydroxy-4-carboxy-5-ureidoimidazoline decarboxylase"/>
    <property type="match status" value="1"/>
</dbReference>